<feature type="non-terminal residue" evidence="12">
    <location>
        <position position="1551"/>
    </location>
</feature>
<dbReference type="PROSITE" id="PS50878">
    <property type="entry name" value="RT_POL"/>
    <property type="match status" value="1"/>
</dbReference>
<dbReference type="EMBL" id="CAJOBA010039949">
    <property type="protein sequence ID" value="CAF4086068.1"/>
    <property type="molecule type" value="Genomic_DNA"/>
</dbReference>
<dbReference type="InterPro" id="IPR043502">
    <property type="entry name" value="DNA/RNA_pol_sf"/>
</dbReference>
<dbReference type="CDD" id="cd00303">
    <property type="entry name" value="retropepsin_like"/>
    <property type="match status" value="1"/>
</dbReference>
<feature type="region of interest" description="Disordered" evidence="9">
    <location>
        <begin position="1094"/>
        <end position="1139"/>
    </location>
</feature>
<feature type="compositionally biased region" description="Low complexity" evidence="9">
    <location>
        <begin position="317"/>
        <end position="334"/>
    </location>
</feature>
<gene>
    <name evidence="12" type="ORF">TMI583_LOCUS28395</name>
</gene>
<dbReference type="InterPro" id="IPR001969">
    <property type="entry name" value="Aspartic_peptidase_AS"/>
</dbReference>
<feature type="compositionally biased region" description="Polar residues" evidence="9">
    <location>
        <begin position="1094"/>
        <end position="1117"/>
    </location>
</feature>
<feature type="compositionally biased region" description="Polar residues" evidence="9">
    <location>
        <begin position="291"/>
        <end position="311"/>
    </location>
</feature>
<dbReference type="Pfam" id="PF17921">
    <property type="entry name" value="Integrase_H2C2"/>
    <property type="match status" value="1"/>
</dbReference>
<dbReference type="SUPFAM" id="SSF53098">
    <property type="entry name" value="Ribonuclease H-like"/>
    <property type="match status" value="1"/>
</dbReference>
<dbReference type="FunFam" id="3.10.20.370:FF:000001">
    <property type="entry name" value="Retrovirus-related Pol polyprotein from transposon 17.6-like protein"/>
    <property type="match status" value="1"/>
</dbReference>
<feature type="domain" description="Reverse transcriptase" evidence="10">
    <location>
        <begin position="670"/>
        <end position="849"/>
    </location>
</feature>
<keyword evidence="4" id="KW-0548">Nucleotidyltransferase</keyword>
<dbReference type="EC" id="2.7.7.49" evidence="1"/>
<keyword evidence="2" id="KW-0645">Protease</keyword>
<feature type="compositionally biased region" description="Basic and acidic residues" evidence="9">
    <location>
        <begin position="1119"/>
        <end position="1129"/>
    </location>
</feature>
<keyword evidence="5" id="KW-0540">Nuclease</keyword>
<evidence type="ECO:0000259" key="10">
    <source>
        <dbReference type="PROSITE" id="PS50878"/>
    </source>
</evidence>
<dbReference type="Proteomes" id="UP000682733">
    <property type="component" value="Unassembled WGS sequence"/>
</dbReference>
<evidence type="ECO:0000256" key="5">
    <source>
        <dbReference type="ARBA" id="ARBA00022722"/>
    </source>
</evidence>
<dbReference type="Pfam" id="PF17917">
    <property type="entry name" value="RT_RNaseH"/>
    <property type="match status" value="1"/>
</dbReference>
<dbReference type="Pfam" id="PF00078">
    <property type="entry name" value="RVT_1"/>
    <property type="match status" value="1"/>
</dbReference>
<dbReference type="InterPro" id="IPR041588">
    <property type="entry name" value="Integrase_H2C2"/>
</dbReference>
<dbReference type="GO" id="GO:0004519">
    <property type="term" value="F:endonuclease activity"/>
    <property type="evidence" value="ECO:0007669"/>
    <property type="project" value="UniProtKB-KW"/>
</dbReference>
<sequence>VEDDITSFSDFIKLFCQKFVSSIQPVNPTLSLPPYYHRESPSQAKSFAAQKVIWNNFFKNQKSFAGKSQNIAVWIKDLELQFKRINWPNDQKVAIIPQLLKGDALQWFENVSDNITTWKDFKSTIINKYTSRFDQSLAYQKIKDYHQAINQSVEHCYFDIMELCDQIDPNMSDKTKLTLLIPTLRPSLRKKILEKNPKTSEEFLKIAEEAEAIQKHLSSELDQNEFSDGILHINQRPSYSFQSGTYVNPNRHKLNQQYSNQPTSSSVQASSCDRSTEQQVEKLSLMDPPTITLNQTISAPPQKTNTNTTPFSYPIKQQPSNNSNNSNTSNYQQQHTTFRSPDASYDGDASGKHNNPSLIFISPLVNNKHMQLMLDTGATNSIITEQALRTTKHKKFYAKSPYLLYQADGHSPLKTIGVIELEIKINSVITTILAHVVKDLSVNCLLGMDYINKYKLDISAYTQTVIVRTDKTSISINIDPNPENLSLPVKLINPIRIPPYQHILAKVSAGISSASVLFRPSFNFNQRLPLLMTNSVLNVQNHSTKVSIYNPTNYPYYIPEGVILGTIKLQSPEQKQISNSPHVNIIVNQPCARDNIEELIKHIEDPQQYLDLQSILLQHQTVFDTSISSVAKTTAPHMIETLPGPPPVSRAHRMLPQRQDEMYKIVQDLIKSGHVRHSTSNYASPGFLTAKKDGKWRLVVDYKKLNAITKKDNNPLPNMEETIQRLGGGYSYFSKLDLKSGFFQIPIREKDRHKTAFITPFGLYEFTVLAQGLKNSPPTFQHVMSKLLESCRKFSMVYLDDIIIFSKSYEEHIDHLNQVLIQLDESNFQLNPPKCEVAKAQINYLGHTINKTGITPLHENIKAILELKEPCTLKQANKFIGGIAWYRKFIPKFSTVAAPIHAVTNLTKVNHHKFRWKKEQSDAFHELKRLLTSEPLFLAFPVDSEPMILSTDASGVGVGGVLQQKINGQMRNLYYHSQLITPAQKNYDTIEKEALAIWVSVHRMRPYLLGRSVIIYTDHCPICKMTTKTIKNKRVDRLSILLQEFNIEQVIHIKGHHNCLPDYLSRHPITHDEDEFFDQDYGIQSKPLVSITTRSKTRAFQQQSAPAPTSSDLQQTVDLDPHEDHDSSKNQDQNVPRYSSNHFDIRHLKEEQDKDPAIQQKIKQLEQNPKNQNYLYEDGIFYRMISRKDNGRNSKLIYLPSSMIKTILKAYHDDPFIGGHFAANRTFQKLKHQYWWPNMKYVITQYISACLPCQQNNHNRQKKPGKLHPVEPPHGPFEMIGIDFTGPFPRTPSENLYVLCITDYFTRWVTAIALPDCTAQSTAKALFKEYICHYGVPITILSDRGPHFQNQLIEALSYLIGYNHIYSTTYHPQTNGMVERFNATFVPQLAKLQQKEYNNWDEYLQAVVFAYNTGQHSTTNYSPYELQFGRQPRLPTDSPSQYLVFNKPNDYFEQLKRNLKIYHQNARANILKQQQSSKQRYDKNRLDPHYVVGDSVLIKIHGLRPKLSEKYHPTPKIVYEAHHPTYFVKDQETNEESRVHVNDMRPIILNQ</sequence>
<accession>A0A8S2Q5R7</accession>
<dbReference type="GO" id="GO:0015074">
    <property type="term" value="P:DNA integration"/>
    <property type="evidence" value="ECO:0007669"/>
    <property type="project" value="InterPro"/>
</dbReference>
<dbReference type="PANTHER" id="PTHR37984:SF5">
    <property type="entry name" value="PROTEIN NYNRIN-LIKE"/>
    <property type="match status" value="1"/>
</dbReference>
<dbReference type="CDD" id="cd01647">
    <property type="entry name" value="RT_LTR"/>
    <property type="match status" value="1"/>
</dbReference>
<dbReference type="PANTHER" id="PTHR37984">
    <property type="entry name" value="PROTEIN CBG26694"/>
    <property type="match status" value="1"/>
</dbReference>
<keyword evidence="7" id="KW-0378">Hydrolase</keyword>
<dbReference type="Gene3D" id="3.30.70.270">
    <property type="match status" value="2"/>
</dbReference>
<dbReference type="SUPFAM" id="SSF50630">
    <property type="entry name" value="Acid proteases"/>
    <property type="match status" value="1"/>
</dbReference>
<dbReference type="GO" id="GO:0003676">
    <property type="term" value="F:nucleic acid binding"/>
    <property type="evidence" value="ECO:0007669"/>
    <property type="project" value="InterPro"/>
</dbReference>
<dbReference type="GO" id="GO:0003964">
    <property type="term" value="F:RNA-directed DNA polymerase activity"/>
    <property type="evidence" value="ECO:0007669"/>
    <property type="project" value="UniProtKB-KW"/>
</dbReference>
<keyword evidence="6" id="KW-0255">Endonuclease</keyword>
<dbReference type="Gene3D" id="2.40.70.10">
    <property type="entry name" value="Acid Proteases"/>
    <property type="match status" value="1"/>
</dbReference>
<dbReference type="Gene3D" id="3.10.20.370">
    <property type="match status" value="1"/>
</dbReference>
<dbReference type="InterPro" id="IPR041373">
    <property type="entry name" value="RT_RNaseH"/>
</dbReference>
<keyword evidence="3" id="KW-0808">Transferase</keyword>
<dbReference type="FunFam" id="3.30.420.10:FF:000032">
    <property type="entry name" value="Retrovirus-related Pol polyprotein from transposon 297-like Protein"/>
    <property type="match status" value="1"/>
</dbReference>
<comment type="caution">
    <text evidence="12">The sequence shown here is derived from an EMBL/GenBank/DDBJ whole genome shotgun (WGS) entry which is preliminary data.</text>
</comment>
<organism evidence="12 13">
    <name type="scientific">Didymodactylos carnosus</name>
    <dbReference type="NCBI Taxonomy" id="1234261"/>
    <lineage>
        <taxon>Eukaryota</taxon>
        <taxon>Metazoa</taxon>
        <taxon>Spiralia</taxon>
        <taxon>Gnathifera</taxon>
        <taxon>Rotifera</taxon>
        <taxon>Eurotatoria</taxon>
        <taxon>Bdelloidea</taxon>
        <taxon>Philodinida</taxon>
        <taxon>Philodinidae</taxon>
        <taxon>Didymodactylos</taxon>
    </lineage>
</organism>
<evidence type="ECO:0000256" key="1">
    <source>
        <dbReference type="ARBA" id="ARBA00012493"/>
    </source>
</evidence>
<dbReference type="GO" id="GO:0006508">
    <property type="term" value="P:proteolysis"/>
    <property type="evidence" value="ECO:0007669"/>
    <property type="project" value="UniProtKB-KW"/>
</dbReference>
<proteinExistence type="predicted"/>
<evidence type="ECO:0000256" key="6">
    <source>
        <dbReference type="ARBA" id="ARBA00022759"/>
    </source>
</evidence>
<dbReference type="InterPro" id="IPR021109">
    <property type="entry name" value="Peptidase_aspartic_dom_sf"/>
</dbReference>
<evidence type="ECO:0000259" key="11">
    <source>
        <dbReference type="PROSITE" id="PS50994"/>
    </source>
</evidence>
<dbReference type="InterPro" id="IPR036397">
    <property type="entry name" value="RNaseH_sf"/>
</dbReference>
<dbReference type="Pfam" id="PF13975">
    <property type="entry name" value="gag-asp_proteas"/>
    <property type="match status" value="1"/>
</dbReference>
<reference evidence="12" key="1">
    <citation type="submission" date="2021-02" db="EMBL/GenBank/DDBJ databases">
        <authorList>
            <person name="Nowell W R."/>
        </authorList>
    </citation>
    <scope>NUCLEOTIDE SEQUENCE</scope>
</reference>
<protein>
    <recommendedName>
        <fullName evidence="1">RNA-directed DNA polymerase</fullName>
        <ecNumber evidence="1">2.7.7.49</ecNumber>
    </recommendedName>
</protein>
<name>A0A8S2Q5R7_9BILA</name>
<feature type="region of interest" description="Disordered" evidence="9">
    <location>
        <begin position="242"/>
        <end position="351"/>
    </location>
</feature>
<dbReference type="InterPro" id="IPR050951">
    <property type="entry name" value="Retrovirus_Pol_polyprotein"/>
</dbReference>
<dbReference type="InterPro" id="IPR043128">
    <property type="entry name" value="Rev_trsase/Diguanyl_cyclase"/>
</dbReference>
<dbReference type="CDD" id="cd09274">
    <property type="entry name" value="RNase_HI_RT_Ty3"/>
    <property type="match status" value="1"/>
</dbReference>
<dbReference type="Pfam" id="PF19259">
    <property type="entry name" value="Ty3_capsid"/>
    <property type="match status" value="1"/>
</dbReference>
<dbReference type="FunFam" id="3.30.70.270:FF:000020">
    <property type="entry name" value="Transposon Tf2-6 polyprotein-like Protein"/>
    <property type="match status" value="1"/>
</dbReference>
<dbReference type="Gene3D" id="3.30.420.10">
    <property type="entry name" value="Ribonuclease H-like superfamily/Ribonuclease H"/>
    <property type="match status" value="1"/>
</dbReference>
<dbReference type="InterPro" id="IPR012337">
    <property type="entry name" value="RNaseH-like_sf"/>
</dbReference>
<dbReference type="InterPro" id="IPR000477">
    <property type="entry name" value="RT_dom"/>
</dbReference>
<dbReference type="FunFam" id="3.10.10.10:FF:000007">
    <property type="entry name" value="Retrovirus-related Pol polyprotein from transposon 17.6-like Protein"/>
    <property type="match status" value="1"/>
</dbReference>
<evidence type="ECO:0000256" key="8">
    <source>
        <dbReference type="ARBA" id="ARBA00022918"/>
    </source>
</evidence>
<keyword evidence="8" id="KW-0695">RNA-directed DNA polymerase</keyword>
<dbReference type="GO" id="GO:0004190">
    <property type="term" value="F:aspartic-type endopeptidase activity"/>
    <property type="evidence" value="ECO:0007669"/>
    <property type="project" value="InterPro"/>
</dbReference>
<dbReference type="FunFam" id="1.10.340.70:FF:000001">
    <property type="entry name" value="Retrovirus-related Pol polyprotein from transposon gypsy-like Protein"/>
    <property type="match status" value="1"/>
</dbReference>
<evidence type="ECO:0000313" key="12">
    <source>
        <dbReference type="EMBL" id="CAF4086068.1"/>
    </source>
</evidence>
<dbReference type="Gene3D" id="3.10.10.10">
    <property type="entry name" value="HIV Type 1 Reverse Transcriptase, subunit A, domain 1"/>
    <property type="match status" value="1"/>
</dbReference>
<evidence type="ECO:0000256" key="2">
    <source>
        <dbReference type="ARBA" id="ARBA00022670"/>
    </source>
</evidence>
<dbReference type="PROSITE" id="PS50994">
    <property type="entry name" value="INTEGRASE"/>
    <property type="match status" value="1"/>
</dbReference>
<dbReference type="Gene3D" id="1.10.340.70">
    <property type="match status" value="1"/>
</dbReference>
<dbReference type="PROSITE" id="PS00141">
    <property type="entry name" value="ASP_PROTEASE"/>
    <property type="match status" value="1"/>
</dbReference>
<feature type="domain" description="Integrase catalytic" evidence="11">
    <location>
        <begin position="1272"/>
        <end position="1431"/>
    </location>
</feature>
<feature type="compositionally biased region" description="Polar residues" evidence="9">
    <location>
        <begin position="1130"/>
        <end position="1139"/>
    </location>
</feature>
<dbReference type="InterPro" id="IPR045358">
    <property type="entry name" value="Ty3_capsid"/>
</dbReference>
<feature type="compositionally biased region" description="Polar residues" evidence="9">
    <location>
        <begin position="255"/>
        <end position="273"/>
    </location>
</feature>
<evidence type="ECO:0000313" key="13">
    <source>
        <dbReference type="Proteomes" id="UP000682733"/>
    </source>
</evidence>
<evidence type="ECO:0000256" key="7">
    <source>
        <dbReference type="ARBA" id="ARBA00022801"/>
    </source>
</evidence>
<dbReference type="InterPro" id="IPR001584">
    <property type="entry name" value="Integrase_cat-core"/>
</dbReference>
<evidence type="ECO:0000256" key="9">
    <source>
        <dbReference type="SAM" id="MobiDB-lite"/>
    </source>
</evidence>
<dbReference type="SUPFAM" id="SSF56672">
    <property type="entry name" value="DNA/RNA polymerases"/>
    <property type="match status" value="1"/>
</dbReference>
<evidence type="ECO:0000256" key="3">
    <source>
        <dbReference type="ARBA" id="ARBA00022679"/>
    </source>
</evidence>
<evidence type="ECO:0000256" key="4">
    <source>
        <dbReference type="ARBA" id="ARBA00022695"/>
    </source>
</evidence>
<dbReference type="Pfam" id="PF00665">
    <property type="entry name" value="rve"/>
    <property type="match status" value="1"/>
</dbReference>